<dbReference type="eggNOG" id="ENOG503330J">
    <property type="taxonomic scope" value="Bacteria"/>
</dbReference>
<dbReference type="KEGG" id="dor:Desor_1085"/>
<name>G7WAJ1_DESOD</name>
<dbReference type="InterPro" id="IPR043726">
    <property type="entry name" value="LiaI-LiaF-like_TM1"/>
</dbReference>
<protein>
    <recommendedName>
        <fullName evidence="2">LiaI-LiaF-like transmembrane region domain-containing protein</fullName>
    </recommendedName>
</protein>
<evidence type="ECO:0000259" key="2">
    <source>
        <dbReference type="Pfam" id="PF18917"/>
    </source>
</evidence>
<dbReference type="HOGENOM" id="CLU_073800_0_0_9"/>
<dbReference type="RefSeq" id="WP_014183580.1">
    <property type="nucleotide sequence ID" value="NC_016584.1"/>
</dbReference>
<evidence type="ECO:0000313" key="3">
    <source>
        <dbReference type="EMBL" id="AET66759.1"/>
    </source>
</evidence>
<reference evidence="4" key="1">
    <citation type="submission" date="2011-11" db="EMBL/GenBank/DDBJ databases">
        <title>Complete sequence of Desulfosporosinus orientis DSM 765.</title>
        <authorList>
            <person name="Lucas S."/>
            <person name="Han J."/>
            <person name="Lapidus A."/>
            <person name="Cheng J.-F."/>
            <person name="Goodwin L."/>
            <person name="Pitluck S."/>
            <person name="Peters L."/>
            <person name="Ovchinnikova G."/>
            <person name="Teshima H."/>
            <person name="Detter J.C."/>
            <person name="Han C."/>
            <person name="Tapia R."/>
            <person name="Land M."/>
            <person name="Hauser L."/>
            <person name="Kyrpides N."/>
            <person name="Ivanova N."/>
            <person name="Pagani I."/>
            <person name="Pester M."/>
            <person name="Spring S."/>
            <person name="Ollivier B."/>
            <person name="Rattei T."/>
            <person name="Klenk H.-P."/>
            <person name="Wagner M."/>
            <person name="Loy A."/>
            <person name="Woyke T."/>
        </authorList>
    </citation>
    <scope>NUCLEOTIDE SEQUENCE [LARGE SCALE GENOMIC DNA]</scope>
    <source>
        <strain evidence="4">ATCC 19365 / DSM 765 / NCIMB 8382 / VKM B-1628</strain>
    </source>
</reference>
<dbReference type="AlphaFoldDB" id="G7WAJ1"/>
<dbReference type="STRING" id="768706.Desor_1085"/>
<keyword evidence="1" id="KW-0812">Transmembrane</keyword>
<accession>G7WAJ1</accession>
<feature type="transmembrane region" description="Helical" evidence="1">
    <location>
        <begin position="12"/>
        <end position="28"/>
    </location>
</feature>
<organism evidence="3 4">
    <name type="scientific">Desulfosporosinus orientis (strain ATCC 19365 / DSM 765 / NCIMB 8382 / VKM B-1628 / Singapore I)</name>
    <name type="common">Desulfotomaculum orientis</name>
    <dbReference type="NCBI Taxonomy" id="768706"/>
    <lineage>
        <taxon>Bacteria</taxon>
        <taxon>Bacillati</taxon>
        <taxon>Bacillota</taxon>
        <taxon>Clostridia</taxon>
        <taxon>Eubacteriales</taxon>
        <taxon>Desulfitobacteriaceae</taxon>
        <taxon>Desulfosporosinus</taxon>
    </lineage>
</organism>
<keyword evidence="1" id="KW-1133">Transmembrane helix</keyword>
<reference evidence="3 4" key="2">
    <citation type="journal article" date="2012" name="J. Bacteriol.">
        <title>Complete genome sequences of Desulfosporosinus orientis DSM765T, Desulfosporosinus youngiae DSM17734T, Desulfosporosinus meridiei DSM13257T, and Desulfosporosinus acidiphilus DSM22704T.</title>
        <authorList>
            <person name="Pester M."/>
            <person name="Brambilla E."/>
            <person name="Alazard D."/>
            <person name="Rattei T."/>
            <person name="Weinmaier T."/>
            <person name="Han J."/>
            <person name="Lucas S."/>
            <person name="Lapidus A."/>
            <person name="Cheng J.F."/>
            <person name="Goodwin L."/>
            <person name="Pitluck S."/>
            <person name="Peters L."/>
            <person name="Ovchinnikova G."/>
            <person name="Teshima H."/>
            <person name="Detter J.C."/>
            <person name="Han C.S."/>
            <person name="Tapia R."/>
            <person name="Land M.L."/>
            <person name="Hauser L."/>
            <person name="Kyrpides N.C."/>
            <person name="Ivanova N.N."/>
            <person name="Pagani I."/>
            <person name="Huntmann M."/>
            <person name="Wei C.L."/>
            <person name="Davenport K.W."/>
            <person name="Daligault H."/>
            <person name="Chain P.S."/>
            <person name="Chen A."/>
            <person name="Mavromatis K."/>
            <person name="Markowitz V."/>
            <person name="Szeto E."/>
            <person name="Mikhailova N."/>
            <person name="Pati A."/>
            <person name="Wagner M."/>
            <person name="Woyke T."/>
            <person name="Ollivier B."/>
            <person name="Klenk H.P."/>
            <person name="Spring S."/>
            <person name="Loy A."/>
        </authorList>
    </citation>
    <scope>NUCLEOTIDE SEQUENCE [LARGE SCALE GENOMIC DNA]</scope>
    <source>
        <strain evidence="4">ATCC 19365 / DSM 765 / NCIMB 8382 / VKM B-1628</strain>
    </source>
</reference>
<proteinExistence type="predicted"/>
<evidence type="ECO:0000313" key="4">
    <source>
        <dbReference type="Proteomes" id="UP000006346"/>
    </source>
</evidence>
<feature type="domain" description="LiaI-LiaF-like transmembrane region" evidence="2">
    <location>
        <begin position="11"/>
        <end position="53"/>
    </location>
</feature>
<gene>
    <name evidence="3" type="ordered locus">Desor_1085</name>
</gene>
<keyword evidence="4" id="KW-1185">Reference proteome</keyword>
<evidence type="ECO:0000256" key="1">
    <source>
        <dbReference type="SAM" id="Phobius"/>
    </source>
</evidence>
<dbReference type="OrthoDB" id="1950287at2"/>
<dbReference type="Pfam" id="PF18917">
    <property type="entry name" value="LiaI-LiaF-like_TM1"/>
    <property type="match status" value="1"/>
</dbReference>
<dbReference type="Proteomes" id="UP000006346">
    <property type="component" value="Chromosome"/>
</dbReference>
<keyword evidence="1" id="KW-0472">Membrane</keyword>
<feature type="transmembrane region" description="Helical" evidence="1">
    <location>
        <begin position="34"/>
        <end position="54"/>
    </location>
</feature>
<dbReference type="EMBL" id="CP003108">
    <property type="protein sequence ID" value="AET66759.1"/>
    <property type="molecule type" value="Genomic_DNA"/>
</dbReference>
<dbReference type="PATRIC" id="fig|768706.3.peg.1060"/>
<sequence>MKRVFDNVSRGLLLITIGIIFFLLNYGYLSWGFWAHVIDLWPLILILAGIGLLFNRRIPFSAILLIFILSMVGYSLVVGDNSMPDQMLNKLQSNVSESGTFDVSLPPDVKKAKVELELGGTQVQVKTLNTESNPGKVQLMTGTYRGESGSSASDTHKSPVEVMHSGDTITAKLSSASTAGNGPRSIKELSLNLSPEVRYDLNVEAGAINGKIDLSQLLVEQFKISTGASDFELEFGDTGLTTEGKIDSGASKVVLVVPENVGLKIRFSGVASNTNFMGSGLLLEDKNWLSPNFAQAKSKVDLEISTAAGSLQLKRPKVMIR</sequence>
<feature type="transmembrane region" description="Helical" evidence="1">
    <location>
        <begin position="61"/>
        <end position="79"/>
    </location>
</feature>